<organism evidence="2 3">
    <name type="scientific">Actinopolymorpha pittospori</name>
    <dbReference type="NCBI Taxonomy" id="648752"/>
    <lineage>
        <taxon>Bacteria</taxon>
        <taxon>Bacillati</taxon>
        <taxon>Actinomycetota</taxon>
        <taxon>Actinomycetes</taxon>
        <taxon>Propionibacteriales</taxon>
        <taxon>Actinopolymorphaceae</taxon>
        <taxon>Actinopolymorpha</taxon>
    </lineage>
</organism>
<evidence type="ECO:0000313" key="2">
    <source>
        <dbReference type="EMBL" id="MBE1613077.1"/>
    </source>
</evidence>
<dbReference type="EMBL" id="JADBEM010000001">
    <property type="protein sequence ID" value="MBE1613077.1"/>
    <property type="molecule type" value="Genomic_DNA"/>
</dbReference>
<dbReference type="InterPro" id="IPR058347">
    <property type="entry name" value="DUF8034"/>
</dbReference>
<accession>A0A927NCM4</accession>
<feature type="compositionally biased region" description="Basic and acidic residues" evidence="1">
    <location>
        <begin position="608"/>
        <end position="625"/>
    </location>
</feature>
<evidence type="ECO:0000313" key="3">
    <source>
        <dbReference type="Proteomes" id="UP000638648"/>
    </source>
</evidence>
<dbReference type="RefSeq" id="WP_192756004.1">
    <property type="nucleotide sequence ID" value="NZ_BAABJL010000128.1"/>
</dbReference>
<evidence type="ECO:0000256" key="1">
    <source>
        <dbReference type="SAM" id="MobiDB-lite"/>
    </source>
</evidence>
<keyword evidence="3" id="KW-1185">Reference proteome</keyword>
<dbReference type="Pfam" id="PF26099">
    <property type="entry name" value="DUF8034"/>
    <property type="match status" value="2"/>
</dbReference>
<name>A0A927NCM4_9ACTN</name>
<comment type="caution">
    <text evidence="2">The sequence shown here is derived from an EMBL/GenBank/DDBJ whole genome shotgun (WGS) entry which is preliminary data.</text>
</comment>
<reference evidence="2" key="1">
    <citation type="submission" date="2020-10" db="EMBL/GenBank/DDBJ databases">
        <title>Sequencing the genomes of 1000 actinobacteria strains.</title>
        <authorList>
            <person name="Klenk H.-P."/>
        </authorList>
    </citation>
    <scope>NUCLEOTIDE SEQUENCE</scope>
    <source>
        <strain evidence="2">DSM 45354</strain>
    </source>
</reference>
<feature type="region of interest" description="Disordered" evidence="1">
    <location>
        <begin position="601"/>
        <end position="625"/>
    </location>
</feature>
<proteinExistence type="predicted"/>
<dbReference type="AlphaFoldDB" id="A0A927NCM4"/>
<dbReference type="Proteomes" id="UP000638648">
    <property type="component" value="Unassembled WGS sequence"/>
</dbReference>
<protein>
    <submittedName>
        <fullName evidence="2">Uncharacterized protein</fullName>
    </submittedName>
</protein>
<gene>
    <name evidence="2" type="ORF">HEB94_009925</name>
</gene>
<sequence>MSDHDPIRDLPTIASGAQAAPPAWARSQRELLREFEEAALTFVDRYARPDGTLPWRTQWPGMDGSDDPYEGFQGLPMLYLLGGGEQLLSLARRQWEAVTWQWTEYGQIHREFDAYYDWMHHGEANNLLYLLAQADPTSFRERQRAVTFARLYTGEDPAAPNYDPTRRLIRSPLTGSRGPRFTCTAEDWSTHREVLDNYPPPFEDLPGVTGPKCQWTDDPVYAEILDRMNARMTRGDVPLNLTSTSLMAHAYLYTGDARFRDWVLDYHDAWRARAERNGGIIPDNVGLDDVIGQYMDGAWWGGYYGWRWPHGASQLVEAVAIGSINAVLLDGKTAHLDLVRSQLDELWALGREEDDGWVTPYKHLDAGWTDFRPPDYRIPVACWSLSHEQQDLDRVLRLPGSERWGEPTDRMVKGNGAANSQHWFAYVQGGSPDYPNRILEVNHRQLHERMEQIRHDDGDPAEWDVHHWQNMSPVFPEGLVQLMHGTPLHLYHGGLQFATVRYFDAVARRTGLPPEVAALVERVDGSSATVHLVNCGNAHRDLVVQAGGFGEHVIEHATVLTGDGSSERQQVEGKWLRVRIGPGAQVRLRLALRRFANDPSYDTPWSTRADRPALLRGRDLDGPAA</sequence>